<sequence>MVKKKRASTNLRVLYALMIVVGALWAGSLVLDMANPTYDPPETIGLAFMAILSTLLGIVAASNRDGGSKDDENEDEE</sequence>
<name>A0A7L7SHN1_9CAUD</name>
<organism evidence="2 3">
    <name type="scientific">Gordonia phage Archimedes</name>
    <dbReference type="NCBI Taxonomy" id="2759389"/>
    <lineage>
        <taxon>Viruses</taxon>
        <taxon>Duplodnaviria</taxon>
        <taxon>Heunggongvirae</taxon>
        <taxon>Uroviricota</taxon>
        <taxon>Caudoviricetes</taxon>
        <taxon>Archimedesvirus</taxon>
        <taxon>Archimedesvirus archimedes</taxon>
    </lineage>
</organism>
<dbReference type="Proteomes" id="UP000516653">
    <property type="component" value="Segment"/>
</dbReference>
<dbReference type="KEGG" id="vg:63742949"/>
<keyword evidence="1" id="KW-1133">Transmembrane helix</keyword>
<keyword evidence="1" id="KW-0472">Membrane</keyword>
<protein>
    <submittedName>
        <fullName evidence="2">Membrane protein</fullName>
    </submittedName>
</protein>
<keyword evidence="1" id="KW-0812">Transmembrane</keyword>
<feature type="transmembrane region" description="Helical" evidence="1">
    <location>
        <begin position="43"/>
        <end position="61"/>
    </location>
</feature>
<evidence type="ECO:0000256" key="1">
    <source>
        <dbReference type="SAM" id="Phobius"/>
    </source>
</evidence>
<proteinExistence type="predicted"/>
<evidence type="ECO:0000313" key="3">
    <source>
        <dbReference type="Proteomes" id="UP000516653"/>
    </source>
</evidence>
<dbReference type="RefSeq" id="YP_010049630.1">
    <property type="nucleotide sequence ID" value="NC_054392.1"/>
</dbReference>
<gene>
    <name evidence="2" type="primary">21</name>
    <name evidence="2" type="ORF">SEA_ARCHIMEDES_21</name>
</gene>
<dbReference type="GeneID" id="63742949"/>
<reference evidence="2 3" key="1">
    <citation type="submission" date="2020-07" db="EMBL/GenBank/DDBJ databases">
        <authorList>
            <person name="Buterbaugh K.M."/>
            <person name="Dean A.J."/>
            <person name="Durmis N.D."/>
            <person name="Gonzalez I.M."/>
            <person name="Kowalski E.M."/>
            <person name="Mundorff O.G."/>
            <person name="Vimal D."/>
            <person name="Chamarti P.R."/>
            <person name="Xu J."/>
            <person name="Butela K.A."/>
            <person name="Garlena R.A."/>
            <person name="Russell D.A."/>
            <person name="Pope W.H."/>
            <person name="Jacobs-Sera D."/>
            <person name="Hatfull G.F."/>
        </authorList>
    </citation>
    <scope>NUCLEOTIDE SEQUENCE [LARGE SCALE GENOMIC DNA]</scope>
</reference>
<evidence type="ECO:0000313" key="2">
    <source>
        <dbReference type="EMBL" id="QOC55721.1"/>
    </source>
</evidence>
<dbReference type="EMBL" id="MT771339">
    <property type="protein sequence ID" value="QOC55721.1"/>
    <property type="molecule type" value="Genomic_DNA"/>
</dbReference>
<accession>A0A7L7SHN1</accession>
<feature type="transmembrane region" description="Helical" evidence="1">
    <location>
        <begin position="12"/>
        <end position="31"/>
    </location>
</feature>
<keyword evidence="3" id="KW-1185">Reference proteome</keyword>